<protein>
    <submittedName>
        <fullName evidence="1">Uncharacterized protein</fullName>
    </submittedName>
</protein>
<name>A0A7J6NGP9_PEROL</name>
<reference evidence="1 2" key="1">
    <citation type="submission" date="2020-04" db="EMBL/GenBank/DDBJ databases">
        <title>Perkinsus olseni comparative genomics.</title>
        <authorList>
            <person name="Bogema D.R."/>
        </authorList>
    </citation>
    <scope>NUCLEOTIDE SEQUENCE [LARGE SCALE GENOMIC DNA]</scope>
    <source>
        <strain evidence="1">00978-12</strain>
    </source>
</reference>
<evidence type="ECO:0000313" key="1">
    <source>
        <dbReference type="EMBL" id="KAF4682650.1"/>
    </source>
</evidence>
<dbReference type="Proteomes" id="UP000541610">
    <property type="component" value="Unassembled WGS sequence"/>
</dbReference>
<dbReference type="EMBL" id="JABANP010000416">
    <property type="protein sequence ID" value="KAF4682650.1"/>
    <property type="molecule type" value="Genomic_DNA"/>
</dbReference>
<sequence length="90" mass="10122">MIIASSQTTSKYSAAALLHFRRAFSGTVKEQAKLLEATKWDKLPEGDWLRQDPKGTKKTLDCRSIAALQNLSELFWDDSALQQGRSYSSE</sequence>
<gene>
    <name evidence="1" type="ORF">FOZ60_010281</name>
</gene>
<proteinExistence type="predicted"/>
<organism evidence="1 2">
    <name type="scientific">Perkinsus olseni</name>
    <name type="common">Perkinsus atlanticus</name>
    <dbReference type="NCBI Taxonomy" id="32597"/>
    <lineage>
        <taxon>Eukaryota</taxon>
        <taxon>Sar</taxon>
        <taxon>Alveolata</taxon>
        <taxon>Perkinsozoa</taxon>
        <taxon>Perkinsea</taxon>
        <taxon>Perkinsida</taxon>
        <taxon>Perkinsidae</taxon>
        <taxon>Perkinsus</taxon>
    </lineage>
</organism>
<evidence type="ECO:0000313" key="2">
    <source>
        <dbReference type="Proteomes" id="UP000541610"/>
    </source>
</evidence>
<dbReference type="AlphaFoldDB" id="A0A7J6NGP9"/>
<accession>A0A7J6NGP9</accession>
<comment type="caution">
    <text evidence="1">The sequence shown here is derived from an EMBL/GenBank/DDBJ whole genome shotgun (WGS) entry which is preliminary data.</text>
</comment>